<dbReference type="AlphaFoldDB" id="A0AA36MCS5"/>
<feature type="transmembrane region" description="Helical" evidence="7">
    <location>
        <begin position="456"/>
        <end position="475"/>
    </location>
</feature>
<dbReference type="PANTHER" id="PTHR10590">
    <property type="entry name" value="SODIUM/NUCLEOSIDE COTRANSPORTER"/>
    <property type="match status" value="1"/>
</dbReference>
<feature type="transmembrane region" description="Helical" evidence="7">
    <location>
        <begin position="422"/>
        <end position="447"/>
    </location>
</feature>
<feature type="domain" description="Nucleoside transporter/FeoB GTPase Gate" evidence="10">
    <location>
        <begin position="262"/>
        <end position="359"/>
    </location>
</feature>
<feature type="transmembrane region" description="Helical" evidence="7">
    <location>
        <begin position="558"/>
        <end position="580"/>
    </location>
</feature>
<dbReference type="Proteomes" id="UP001176961">
    <property type="component" value="Unassembled WGS sequence"/>
</dbReference>
<feature type="transmembrane region" description="Helical" evidence="7">
    <location>
        <begin position="70"/>
        <end position="89"/>
    </location>
</feature>
<feature type="transmembrane region" description="Helical" evidence="7">
    <location>
        <begin position="193"/>
        <end position="213"/>
    </location>
</feature>
<dbReference type="InterPro" id="IPR008276">
    <property type="entry name" value="C_nuclsd_transpt"/>
</dbReference>
<evidence type="ECO:0000256" key="4">
    <source>
        <dbReference type="ARBA" id="ARBA00022692"/>
    </source>
</evidence>
<feature type="transmembrane region" description="Helical" evidence="7">
    <location>
        <begin position="522"/>
        <end position="546"/>
    </location>
</feature>
<evidence type="ECO:0000259" key="9">
    <source>
        <dbReference type="Pfam" id="PF07662"/>
    </source>
</evidence>
<keyword evidence="5 7" id="KW-1133">Transmembrane helix</keyword>
<dbReference type="InterPro" id="IPR011657">
    <property type="entry name" value="CNT_C_dom"/>
</dbReference>
<dbReference type="NCBIfam" id="TIGR00804">
    <property type="entry name" value="nupC"/>
    <property type="match status" value="1"/>
</dbReference>
<accession>A0AA36MCS5</accession>
<dbReference type="Pfam" id="PF01773">
    <property type="entry name" value="Nucleos_tra2_N"/>
    <property type="match status" value="1"/>
</dbReference>
<dbReference type="PANTHER" id="PTHR10590:SF4">
    <property type="entry name" value="SOLUTE CARRIER FAMILY 28 MEMBER 3"/>
    <property type="match status" value="1"/>
</dbReference>
<evidence type="ECO:0000313" key="11">
    <source>
        <dbReference type="EMBL" id="CAJ0607446.1"/>
    </source>
</evidence>
<evidence type="ECO:0000256" key="1">
    <source>
        <dbReference type="ARBA" id="ARBA00004651"/>
    </source>
</evidence>
<evidence type="ECO:0000259" key="8">
    <source>
        <dbReference type="Pfam" id="PF01773"/>
    </source>
</evidence>
<comment type="subcellular location">
    <subcellularLocation>
        <location evidence="1">Cell membrane</location>
        <topology evidence="1">Multi-pass membrane protein</topology>
    </subcellularLocation>
</comment>
<name>A0AA36MCS5_CYLNA</name>
<keyword evidence="7" id="KW-0813">Transport</keyword>
<reference evidence="11" key="1">
    <citation type="submission" date="2023-07" db="EMBL/GenBank/DDBJ databases">
        <authorList>
            <consortium name="CYATHOMIX"/>
        </authorList>
    </citation>
    <scope>NUCLEOTIDE SEQUENCE</scope>
    <source>
        <strain evidence="11">N/A</strain>
    </source>
</reference>
<evidence type="ECO:0000256" key="7">
    <source>
        <dbReference type="RuleBase" id="RU362018"/>
    </source>
</evidence>
<comment type="caution">
    <text evidence="11">The sequence shown here is derived from an EMBL/GenBank/DDBJ whole genome shotgun (WGS) entry which is preliminary data.</text>
</comment>
<gene>
    <name evidence="11" type="ORF">CYNAS_LOCUS19429</name>
</gene>
<feature type="transmembrane region" description="Helical" evidence="7">
    <location>
        <begin position="259"/>
        <end position="281"/>
    </location>
</feature>
<keyword evidence="3" id="KW-1003">Cell membrane</keyword>
<sequence length="608" mass="65890">MLMPPLFAAVTTNVVDEGDGIAVVAFTEAARNELAASNANEIEAGGTEKAPPKAAPSLRSVMAEVRKPSFILKVAVVTFFHIWAVFASIHDITKAQSFLILLALGWILWICHISGSHVNRLADSERFKGIRQISKRKSSQRWIFIIICGAVAICFAVFLVFDTRANRSRLYGLAGIAFFVSILILLSNNRRKINWRIVVCGYILQLCLGMLSLRWKWFSAKFHQFAVLIVQFLELTNKGSEFVYGFLANPPPICEMAPVFLFSAMQVLVFFSAIVSLLYYYGIIQWVLGKMASCMEVILGTTAVESLNACACVILGQTESAVLIKPYLERQTASELHAIMTSGLSCIAGSLFAAYVSFGACPEYLLSSSIMSAPGSLACSKIMYPEVEESQVRSTKDLKLAESEESSPVECITNGSVAGLNIVMSIGANLVTVLALLGFVDSVLFYLGDLIGSTPWSLELILGYVLFPVAFLMGVTENTQQTLNVARLIGTKIAVNEFVAYKKLGEFLSMGPQKLSPRSAMIGTYALCSFANFSVIGIMLGVMGGLAPSKKQVVAKNVFRAVLTGCICSLYTATLAGILVDEPKMCNPSSSASACFSITKELNASRNS</sequence>
<feature type="domain" description="Concentrative nucleoside transporter N-terminal" evidence="8">
    <location>
        <begin position="174"/>
        <end position="246"/>
    </location>
</feature>
<feature type="transmembrane region" description="Helical" evidence="7">
    <location>
        <begin position="95"/>
        <end position="121"/>
    </location>
</feature>
<evidence type="ECO:0000256" key="6">
    <source>
        <dbReference type="ARBA" id="ARBA00023136"/>
    </source>
</evidence>
<dbReference type="GO" id="GO:0005415">
    <property type="term" value="F:nucleoside:sodium symporter activity"/>
    <property type="evidence" value="ECO:0007669"/>
    <property type="project" value="TreeGrafter"/>
</dbReference>
<organism evidence="11 12">
    <name type="scientific">Cylicocyclus nassatus</name>
    <name type="common">Nematode worm</name>
    <dbReference type="NCBI Taxonomy" id="53992"/>
    <lineage>
        <taxon>Eukaryota</taxon>
        <taxon>Metazoa</taxon>
        <taxon>Ecdysozoa</taxon>
        <taxon>Nematoda</taxon>
        <taxon>Chromadorea</taxon>
        <taxon>Rhabditida</taxon>
        <taxon>Rhabditina</taxon>
        <taxon>Rhabditomorpha</taxon>
        <taxon>Strongyloidea</taxon>
        <taxon>Strongylidae</taxon>
        <taxon>Cylicocyclus</taxon>
    </lineage>
</organism>
<feature type="domain" description="Concentrative nucleoside transporter C-terminal" evidence="9">
    <location>
        <begin position="364"/>
        <end position="577"/>
    </location>
</feature>
<proteinExistence type="inferred from homology"/>
<dbReference type="InterPro" id="IPR002668">
    <property type="entry name" value="CNT_N_dom"/>
</dbReference>
<keyword evidence="12" id="KW-1185">Reference proteome</keyword>
<keyword evidence="6 7" id="KW-0472">Membrane</keyword>
<dbReference type="InterPro" id="IPR018270">
    <property type="entry name" value="C_nuclsd_transpt_met_bac"/>
</dbReference>
<evidence type="ECO:0000256" key="5">
    <source>
        <dbReference type="ARBA" id="ARBA00022989"/>
    </source>
</evidence>
<dbReference type="EMBL" id="CATQJL010000316">
    <property type="protein sequence ID" value="CAJ0607446.1"/>
    <property type="molecule type" value="Genomic_DNA"/>
</dbReference>
<evidence type="ECO:0000256" key="2">
    <source>
        <dbReference type="ARBA" id="ARBA00009033"/>
    </source>
</evidence>
<dbReference type="GO" id="GO:0005886">
    <property type="term" value="C:plasma membrane"/>
    <property type="evidence" value="ECO:0007669"/>
    <property type="project" value="UniProtKB-SubCell"/>
</dbReference>
<dbReference type="InterPro" id="IPR011642">
    <property type="entry name" value="Gate_dom"/>
</dbReference>
<dbReference type="Pfam" id="PF07662">
    <property type="entry name" value="Nucleos_tra2_C"/>
    <property type="match status" value="1"/>
</dbReference>
<protein>
    <recommendedName>
        <fullName evidence="7">Sodium/nucleoside cotransporter</fullName>
    </recommendedName>
</protein>
<comment type="similarity">
    <text evidence="2 7">Belongs to the concentrative nucleoside transporter (CNT) (TC 2.A.41) family.</text>
</comment>
<keyword evidence="4 7" id="KW-0812">Transmembrane</keyword>
<evidence type="ECO:0000256" key="3">
    <source>
        <dbReference type="ARBA" id="ARBA00022475"/>
    </source>
</evidence>
<evidence type="ECO:0000313" key="12">
    <source>
        <dbReference type="Proteomes" id="UP001176961"/>
    </source>
</evidence>
<evidence type="ECO:0000259" key="10">
    <source>
        <dbReference type="Pfam" id="PF07670"/>
    </source>
</evidence>
<feature type="transmembrane region" description="Helical" evidence="7">
    <location>
        <begin position="142"/>
        <end position="161"/>
    </location>
</feature>
<feature type="transmembrane region" description="Helical" evidence="7">
    <location>
        <begin position="167"/>
        <end position="186"/>
    </location>
</feature>
<dbReference type="Pfam" id="PF07670">
    <property type="entry name" value="Gate"/>
    <property type="match status" value="1"/>
</dbReference>